<dbReference type="PANTHER" id="PTHR11895">
    <property type="entry name" value="TRANSAMIDASE"/>
    <property type="match status" value="1"/>
</dbReference>
<evidence type="ECO:0000313" key="3">
    <source>
        <dbReference type="Proteomes" id="UP000198885"/>
    </source>
</evidence>
<sequence>MDDRTAAAAPDPILTLGAVALRDRLAAGEVSAVSVVRACLAQIANREPEIQAWAWLDGDHALQQAERLDALRKSGRPIGPLHGLPVGVKDIIDTADMPTANGAALDEGRQPQEDSFVVERLKSAGAVIMGKTVTTELAYMHPGKTRNPHDTAHTPGGSSQGSAAAVAAAMVPLAVGTQTAGSVIRPAAFCGVTGFKPTFGSIPRRGVLAQAPSLDTVGVFARGPQDAALLADSLYGYDAADTATRPIPMPRLLRTAQGSPPAPPVFAMIRPPGWDDADPDLHAAFDELAETLGDRAFTFTLPAPFDGAETARSRIQLAEMARCLHAYANEAPDRLGPETRTAIERGNTILARDYLSALDWREVLYSGLEQIFERCNAILCPAAPGPAPRDLSTTGDPVFNGLWTFCGTPSVTLPLLTAQNGLPMGVQLVGPRGEDARLMRTATWLFDWIGA</sequence>
<evidence type="ECO:0000313" key="2">
    <source>
        <dbReference type="EMBL" id="SER88227.1"/>
    </source>
</evidence>
<dbReference type="AlphaFoldDB" id="A0A1H9STN1"/>
<dbReference type="Gene3D" id="3.90.1300.10">
    <property type="entry name" value="Amidase signature (AS) domain"/>
    <property type="match status" value="1"/>
</dbReference>
<keyword evidence="3" id="KW-1185">Reference proteome</keyword>
<dbReference type="InterPro" id="IPR000120">
    <property type="entry name" value="Amidase"/>
</dbReference>
<dbReference type="Pfam" id="PF01425">
    <property type="entry name" value="Amidase"/>
    <property type="match status" value="1"/>
</dbReference>
<dbReference type="InterPro" id="IPR023631">
    <property type="entry name" value="Amidase_dom"/>
</dbReference>
<reference evidence="2 3" key="1">
    <citation type="submission" date="2016-10" db="EMBL/GenBank/DDBJ databases">
        <authorList>
            <person name="de Groot N.N."/>
        </authorList>
    </citation>
    <scope>NUCLEOTIDE SEQUENCE [LARGE SCALE GENOMIC DNA]</scope>
    <source>
        <strain evidence="2 3">DSM 23042</strain>
    </source>
</reference>
<dbReference type="GO" id="GO:0003824">
    <property type="term" value="F:catalytic activity"/>
    <property type="evidence" value="ECO:0007669"/>
    <property type="project" value="InterPro"/>
</dbReference>
<dbReference type="STRING" id="641238.SAMN04490244_103385"/>
<dbReference type="OrthoDB" id="9777859at2"/>
<gene>
    <name evidence="2" type="ORF">SAMN04490244_103385</name>
</gene>
<dbReference type="Proteomes" id="UP000198885">
    <property type="component" value="Unassembled WGS sequence"/>
</dbReference>
<protein>
    <submittedName>
        <fullName evidence="2">Amidase</fullName>
    </submittedName>
</protein>
<evidence type="ECO:0000259" key="1">
    <source>
        <dbReference type="Pfam" id="PF01425"/>
    </source>
</evidence>
<dbReference type="EMBL" id="FOGU01000003">
    <property type="protein sequence ID" value="SER88227.1"/>
    <property type="molecule type" value="Genomic_DNA"/>
</dbReference>
<proteinExistence type="predicted"/>
<organism evidence="2 3">
    <name type="scientific">Tranquillimonas rosea</name>
    <dbReference type="NCBI Taxonomy" id="641238"/>
    <lineage>
        <taxon>Bacteria</taxon>
        <taxon>Pseudomonadati</taxon>
        <taxon>Pseudomonadota</taxon>
        <taxon>Alphaproteobacteria</taxon>
        <taxon>Rhodobacterales</taxon>
        <taxon>Roseobacteraceae</taxon>
        <taxon>Tranquillimonas</taxon>
    </lineage>
</organism>
<dbReference type="InterPro" id="IPR036928">
    <property type="entry name" value="AS_sf"/>
</dbReference>
<dbReference type="SUPFAM" id="SSF75304">
    <property type="entry name" value="Amidase signature (AS) enzymes"/>
    <property type="match status" value="1"/>
</dbReference>
<dbReference type="RefSeq" id="WP_092690866.1">
    <property type="nucleotide sequence ID" value="NZ_FOGU01000003.1"/>
</dbReference>
<accession>A0A1H9STN1</accession>
<name>A0A1H9STN1_9RHOB</name>
<feature type="domain" description="Amidase" evidence="1">
    <location>
        <begin position="35"/>
        <end position="438"/>
    </location>
</feature>
<dbReference type="PANTHER" id="PTHR11895:SF151">
    <property type="entry name" value="GLUTAMYL-TRNA(GLN) AMIDOTRANSFERASE SUBUNIT A"/>
    <property type="match status" value="1"/>
</dbReference>